<feature type="transmembrane region" description="Helical" evidence="5">
    <location>
        <begin position="193"/>
        <end position="212"/>
    </location>
</feature>
<sequence length="470" mass="50381">MGVGRQRGDAAAATGIHLCSGNEQHFPDRADRPFRLGDYRRLCRLLRSSRRAGKALAPGQRLPSAGAIGRQMIDIALLASDLAWPLTILIAWLAGELAHQTWKIPRISIYALVGFVFGPAQLAVLPHSQSASMLLLANIAFGLILFECGYRINLRWLLANPWIGATSLAEALLTFLAVYFLASCFELPASTALLLAALSMATSPATIVRVVNEQRSSGQVTERVLHLSALNCVLAVLVFKIIVGLVVFETSGSLWEASYNSLIVLSVSVIIGASAGFAVPALLRFTHRTNQDSTLAFTISIICLVALAHSLKLSPVLAALTFGLSARHRRIVFNSSQRGFGTLGDLLSVLLFVFIAATLEWRQVVAGIGLGLAIIAVRQLAKIIGIGIFARISGISLRKGLLVGMASTPISAFVILVLEQTRYLGINLVEELAPLAAAALILEVLGPIFIQRALIWAHEVPDAEEPARAP</sequence>
<feature type="transmembrane region" description="Helical" evidence="5">
    <location>
        <begin position="340"/>
        <end position="359"/>
    </location>
</feature>
<feature type="transmembrane region" description="Helical" evidence="5">
    <location>
        <begin position="75"/>
        <end position="95"/>
    </location>
</feature>
<evidence type="ECO:0000259" key="6">
    <source>
        <dbReference type="Pfam" id="PF00999"/>
    </source>
</evidence>
<evidence type="ECO:0000313" key="7">
    <source>
        <dbReference type="EMBL" id="MBB4248287.1"/>
    </source>
</evidence>
<dbReference type="Proteomes" id="UP000587070">
    <property type="component" value="Unassembled WGS sequence"/>
</dbReference>
<name>A0A840G1K9_RHOTE</name>
<feature type="transmembrane region" description="Helical" evidence="5">
    <location>
        <begin position="295"/>
        <end position="320"/>
    </location>
</feature>
<dbReference type="GO" id="GO:1902600">
    <property type="term" value="P:proton transmembrane transport"/>
    <property type="evidence" value="ECO:0007669"/>
    <property type="project" value="InterPro"/>
</dbReference>
<dbReference type="Gene3D" id="1.20.1530.20">
    <property type="match status" value="1"/>
</dbReference>
<comment type="subcellular location">
    <subcellularLocation>
        <location evidence="1">Membrane</location>
        <topology evidence="1">Multi-pass membrane protein</topology>
    </subcellularLocation>
</comment>
<dbReference type="AlphaFoldDB" id="A0A840G1K9"/>
<feature type="domain" description="Cation/H+ exchanger transmembrane" evidence="6">
    <location>
        <begin position="88"/>
        <end position="454"/>
    </location>
</feature>
<protein>
    <submittedName>
        <fullName evidence="7">Kef-type K+ transport system membrane component KefB</fullName>
    </submittedName>
</protein>
<evidence type="ECO:0000313" key="8">
    <source>
        <dbReference type="Proteomes" id="UP000587070"/>
    </source>
</evidence>
<evidence type="ECO:0000256" key="5">
    <source>
        <dbReference type="SAM" id="Phobius"/>
    </source>
</evidence>
<dbReference type="EMBL" id="JACIGE010000010">
    <property type="protein sequence ID" value="MBB4248287.1"/>
    <property type="molecule type" value="Genomic_DNA"/>
</dbReference>
<dbReference type="Pfam" id="PF00999">
    <property type="entry name" value="Na_H_Exchanger"/>
    <property type="match status" value="1"/>
</dbReference>
<accession>A0A840G1K9</accession>
<comment type="caution">
    <text evidence="7">The sequence shown here is derived from an EMBL/GenBank/DDBJ whole genome shotgun (WGS) entry which is preliminary data.</text>
</comment>
<feature type="transmembrane region" description="Helical" evidence="5">
    <location>
        <begin position="132"/>
        <end position="152"/>
    </location>
</feature>
<feature type="transmembrane region" description="Helical" evidence="5">
    <location>
        <begin position="365"/>
        <end position="389"/>
    </location>
</feature>
<evidence type="ECO:0000256" key="1">
    <source>
        <dbReference type="ARBA" id="ARBA00004141"/>
    </source>
</evidence>
<dbReference type="GO" id="GO:0015297">
    <property type="term" value="F:antiporter activity"/>
    <property type="evidence" value="ECO:0007669"/>
    <property type="project" value="InterPro"/>
</dbReference>
<evidence type="ECO:0000256" key="2">
    <source>
        <dbReference type="ARBA" id="ARBA00022692"/>
    </source>
</evidence>
<proteinExistence type="predicted"/>
<dbReference type="InterPro" id="IPR006153">
    <property type="entry name" value="Cation/H_exchanger_TM"/>
</dbReference>
<evidence type="ECO:0000256" key="4">
    <source>
        <dbReference type="ARBA" id="ARBA00023136"/>
    </source>
</evidence>
<keyword evidence="3 5" id="KW-1133">Transmembrane helix</keyword>
<feature type="transmembrane region" description="Helical" evidence="5">
    <location>
        <begin position="107"/>
        <end position="125"/>
    </location>
</feature>
<reference evidence="7 8" key="1">
    <citation type="submission" date="2020-08" db="EMBL/GenBank/DDBJ databases">
        <title>Genome sequencing of Purple Non-Sulfur Bacteria from various extreme environments.</title>
        <authorList>
            <person name="Mayer M."/>
        </authorList>
    </citation>
    <scope>NUCLEOTIDE SEQUENCE [LARGE SCALE GENOMIC DNA]</scope>
    <source>
        <strain evidence="7 8">2761</strain>
    </source>
</reference>
<dbReference type="PANTHER" id="PTHR43021">
    <property type="entry name" value="NA(+)/H(+) ANTIPORTER-RELATED"/>
    <property type="match status" value="1"/>
</dbReference>
<dbReference type="PANTHER" id="PTHR43021:SF2">
    <property type="entry name" value="CATION_H+ EXCHANGER DOMAIN-CONTAINING PROTEIN"/>
    <property type="match status" value="1"/>
</dbReference>
<feature type="transmembrane region" description="Helical" evidence="5">
    <location>
        <begin position="224"/>
        <end position="248"/>
    </location>
</feature>
<feature type="transmembrane region" description="Helical" evidence="5">
    <location>
        <begin position="401"/>
        <end position="420"/>
    </location>
</feature>
<feature type="transmembrane region" description="Helical" evidence="5">
    <location>
        <begin position="260"/>
        <end position="283"/>
    </location>
</feature>
<organism evidence="7 8">
    <name type="scientific">Rhodocyclus tenuis</name>
    <name type="common">Rhodospirillum tenue</name>
    <dbReference type="NCBI Taxonomy" id="1066"/>
    <lineage>
        <taxon>Bacteria</taxon>
        <taxon>Pseudomonadati</taxon>
        <taxon>Pseudomonadota</taxon>
        <taxon>Betaproteobacteria</taxon>
        <taxon>Rhodocyclales</taxon>
        <taxon>Rhodocyclaceae</taxon>
        <taxon>Rhodocyclus</taxon>
    </lineage>
</organism>
<keyword evidence="2 5" id="KW-0812">Transmembrane</keyword>
<keyword evidence="4 5" id="KW-0472">Membrane</keyword>
<keyword evidence="8" id="KW-1185">Reference proteome</keyword>
<feature type="transmembrane region" description="Helical" evidence="5">
    <location>
        <begin position="158"/>
        <end position="181"/>
    </location>
</feature>
<dbReference type="GO" id="GO:0016020">
    <property type="term" value="C:membrane"/>
    <property type="evidence" value="ECO:0007669"/>
    <property type="project" value="UniProtKB-SubCell"/>
</dbReference>
<gene>
    <name evidence="7" type="ORF">GGD90_002679</name>
</gene>
<evidence type="ECO:0000256" key="3">
    <source>
        <dbReference type="ARBA" id="ARBA00022989"/>
    </source>
</evidence>
<dbReference type="InterPro" id="IPR038770">
    <property type="entry name" value="Na+/solute_symporter_sf"/>
</dbReference>